<dbReference type="Gene3D" id="2.60.200.30">
    <property type="entry name" value="Probable inorganic polyphosphate/atp-NAD kinase, domain 2"/>
    <property type="match status" value="1"/>
</dbReference>
<feature type="binding site" evidence="6">
    <location>
        <position position="162"/>
    </location>
    <ligand>
        <name>NAD(+)</name>
        <dbReference type="ChEBI" id="CHEBI:57540"/>
    </ligand>
</feature>
<sequence>MNGTDEIHIFVKKESPEVLKEAQKLQSFLASRGHRALILDSATNLVGKPALVFVLGGDGTFLNAARWYAPSGVPLLGIDMGGLGFLASVSVDNMLDAALAVLEGRFRQSKRMMLDCFVHYRGGKVQQDIALNDVVIYRGAFAQMIRLSTYVDSDFLASFPADGLIVATPTGSSAYSLSAGGPVVYPELELLIITPICAHTLYARSVVTAPSSTVKVVLESEKEGTMVTLDGQRGYALHQGEFIVVKKSNVELLVLHPFDEQPFYSLLRRKLSWGMDIRKRVDGEC</sequence>
<keyword evidence="3 6" id="KW-0521">NADP</keyword>
<dbReference type="SUPFAM" id="SSF111331">
    <property type="entry name" value="NAD kinase/diacylglycerol kinase-like"/>
    <property type="match status" value="1"/>
</dbReference>
<feature type="binding site" evidence="6">
    <location>
        <begin position="58"/>
        <end position="59"/>
    </location>
    <ligand>
        <name>NAD(+)</name>
        <dbReference type="ChEBI" id="CHEBI:57540"/>
    </ligand>
</feature>
<proteinExistence type="inferred from homology"/>
<dbReference type="EMBL" id="CP121689">
    <property type="protein sequence ID" value="WZL75334.1"/>
    <property type="molecule type" value="Genomic_DNA"/>
</dbReference>
<dbReference type="PANTHER" id="PTHR20275">
    <property type="entry name" value="NAD KINASE"/>
    <property type="match status" value="1"/>
</dbReference>
<feature type="binding site" evidence="6">
    <location>
        <position position="232"/>
    </location>
    <ligand>
        <name>NAD(+)</name>
        <dbReference type="ChEBI" id="CHEBI:57540"/>
    </ligand>
</feature>
<comment type="cofactor">
    <cofactor evidence="6">
        <name>a divalent metal cation</name>
        <dbReference type="ChEBI" id="CHEBI:60240"/>
    </cofactor>
</comment>
<protein>
    <recommendedName>
        <fullName evidence="6">NAD kinase</fullName>
        <ecNumber evidence="6">2.7.1.23</ecNumber>
    </recommendedName>
    <alternativeName>
        <fullName evidence="6">ATP-dependent NAD kinase</fullName>
    </alternativeName>
</protein>
<keyword evidence="6" id="KW-0963">Cytoplasm</keyword>
<reference evidence="7 8" key="1">
    <citation type="submission" date="2023-03" db="EMBL/GenBank/DDBJ databases">
        <title>Novel Species.</title>
        <authorList>
            <person name="Ma S."/>
        </authorList>
    </citation>
    <scope>NUCLEOTIDE SEQUENCE [LARGE SCALE GENOMIC DNA]</scope>
    <source>
        <strain evidence="7 8">B11</strain>
    </source>
</reference>
<dbReference type="InterPro" id="IPR002504">
    <property type="entry name" value="NADK"/>
</dbReference>
<evidence type="ECO:0000313" key="7">
    <source>
        <dbReference type="EMBL" id="WZL75334.1"/>
    </source>
</evidence>
<keyword evidence="8" id="KW-1185">Reference proteome</keyword>
<evidence type="ECO:0000256" key="4">
    <source>
        <dbReference type="ARBA" id="ARBA00023027"/>
    </source>
</evidence>
<evidence type="ECO:0000256" key="6">
    <source>
        <dbReference type="HAMAP-Rule" id="MF_00361"/>
    </source>
</evidence>
<dbReference type="PANTHER" id="PTHR20275:SF0">
    <property type="entry name" value="NAD KINASE"/>
    <property type="match status" value="1"/>
</dbReference>
<keyword evidence="4 6" id="KW-0520">NAD</keyword>
<evidence type="ECO:0000256" key="2">
    <source>
        <dbReference type="ARBA" id="ARBA00022777"/>
    </source>
</evidence>
<evidence type="ECO:0000313" key="8">
    <source>
        <dbReference type="Proteomes" id="UP001461341"/>
    </source>
</evidence>
<dbReference type="HAMAP" id="MF_00361">
    <property type="entry name" value="NAD_kinase"/>
    <property type="match status" value="1"/>
</dbReference>
<gene>
    <name evidence="6" type="primary">nadK</name>
    <name evidence="7" type="ORF">QBE54_06960</name>
</gene>
<dbReference type="InterPro" id="IPR017438">
    <property type="entry name" value="ATP-NAD_kinase_N"/>
</dbReference>
<dbReference type="RefSeq" id="WP_369017480.1">
    <property type="nucleotide sequence ID" value="NZ_CP121689.1"/>
</dbReference>
<feature type="binding site" evidence="6">
    <location>
        <begin position="132"/>
        <end position="133"/>
    </location>
    <ligand>
        <name>NAD(+)</name>
        <dbReference type="ChEBI" id="CHEBI:57540"/>
    </ligand>
</feature>
<dbReference type="GO" id="GO:0016301">
    <property type="term" value="F:kinase activity"/>
    <property type="evidence" value="ECO:0007669"/>
    <property type="project" value="UniProtKB-KW"/>
</dbReference>
<comment type="subcellular location">
    <subcellularLocation>
        <location evidence="6">Cytoplasm</location>
    </subcellularLocation>
</comment>
<dbReference type="Proteomes" id="UP001461341">
    <property type="component" value="Chromosome"/>
</dbReference>
<evidence type="ECO:0000256" key="1">
    <source>
        <dbReference type="ARBA" id="ARBA00022679"/>
    </source>
</evidence>
<keyword evidence="6" id="KW-0067">ATP-binding</keyword>
<dbReference type="Pfam" id="PF01513">
    <property type="entry name" value="NAD_kinase"/>
    <property type="match status" value="1"/>
</dbReference>
<keyword evidence="2 6" id="KW-0418">Kinase</keyword>
<comment type="catalytic activity">
    <reaction evidence="5 6">
        <text>NAD(+) + ATP = ADP + NADP(+) + H(+)</text>
        <dbReference type="Rhea" id="RHEA:18629"/>
        <dbReference type="ChEBI" id="CHEBI:15378"/>
        <dbReference type="ChEBI" id="CHEBI:30616"/>
        <dbReference type="ChEBI" id="CHEBI:57540"/>
        <dbReference type="ChEBI" id="CHEBI:58349"/>
        <dbReference type="ChEBI" id="CHEBI:456216"/>
        <dbReference type="EC" id="2.7.1.23"/>
    </reaction>
</comment>
<dbReference type="InterPro" id="IPR017437">
    <property type="entry name" value="ATP-NAD_kinase_PpnK-typ_C"/>
</dbReference>
<feature type="active site" description="Proton acceptor" evidence="6">
    <location>
        <position position="58"/>
    </location>
</feature>
<dbReference type="EC" id="2.7.1.23" evidence="6"/>
<feature type="binding site" evidence="6">
    <location>
        <begin position="173"/>
        <end position="178"/>
    </location>
    <ligand>
        <name>NAD(+)</name>
        <dbReference type="ChEBI" id="CHEBI:57540"/>
    </ligand>
</feature>
<evidence type="ECO:0000256" key="5">
    <source>
        <dbReference type="ARBA" id="ARBA00047925"/>
    </source>
</evidence>
<dbReference type="InterPro" id="IPR016064">
    <property type="entry name" value="NAD/diacylglycerol_kinase_sf"/>
</dbReference>
<dbReference type="Gene3D" id="3.40.50.10330">
    <property type="entry name" value="Probable inorganic polyphosphate/atp-NAD kinase, domain 1"/>
    <property type="match status" value="1"/>
</dbReference>
<evidence type="ECO:0000256" key="3">
    <source>
        <dbReference type="ARBA" id="ARBA00022857"/>
    </source>
</evidence>
<dbReference type="Pfam" id="PF20143">
    <property type="entry name" value="NAD_kinase_C"/>
    <property type="match status" value="1"/>
</dbReference>
<name>A0ABZ2YC47_9BACT</name>
<comment type="similarity">
    <text evidence="6">Belongs to the NAD kinase family.</text>
</comment>
<accession>A0ABZ2YC47</accession>
<keyword evidence="1 6" id="KW-0808">Transferase</keyword>
<keyword evidence="6" id="KW-0547">Nucleotide-binding</keyword>
<comment type="function">
    <text evidence="6">Involved in the regulation of the intracellular balance of NAD and NADP, and is a key enzyme in the biosynthesis of NADP. Catalyzes specifically the phosphorylation on 2'-hydroxyl of the adenosine moiety of NAD to yield NADP.</text>
</comment>
<comment type="caution">
    <text evidence="6">Lacks conserved residue(s) required for the propagation of feature annotation.</text>
</comment>
<organism evidence="7 8">
    <name type="scientific">Thermatribacter velox</name>
    <dbReference type="NCBI Taxonomy" id="3039681"/>
    <lineage>
        <taxon>Bacteria</taxon>
        <taxon>Pseudomonadati</taxon>
        <taxon>Atribacterota</taxon>
        <taxon>Atribacteria</taxon>
        <taxon>Atribacterales</taxon>
        <taxon>Thermatribacteraceae</taxon>
        <taxon>Thermatribacter</taxon>
    </lineage>
</organism>